<feature type="compositionally biased region" description="Low complexity" evidence="1">
    <location>
        <begin position="87"/>
        <end position="112"/>
    </location>
</feature>
<sequence>VASVPVAIGRAMEHFAEKFLLSASSAVTGSGARTLAPHHLKMAMLSNPHFAFLEPILREVGMPVRAGDAYQFPQQATVQSVQHMQQQQALQAAAPPIQQLQQGGAGSSSLHGRPIDDSIGSTDNDGSNGHAAVLNAQSIPHAADVRVVRPACSHGADGADDCCRRKCALSRRNSHFSTHCISHHFSHRNTLIYSTRWSHGSS</sequence>
<comment type="caution">
    <text evidence="3">The sequence shown here is derived from an EMBL/GenBank/DDBJ whole genome shotgun (WGS) entry which is preliminary data.</text>
</comment>
<dbReference type="GO" id="GO:0046982">
    <property type="term" value="F:protein heterodimerization activity"/>
    <property type="evidence" value="ECO:0007669"/>
    <property type="project" value="InterPro"/>
</dbReference>
<dbReference type="Proteomes" id="UP001432322">
    <property type="component" value="Unassembled WGS sequence"/>
</dbReference>
<evidence type="ECO:0000259" key="2">
    <source>
        <dbReference type="Pfam" id="PF00808"/>
    </source>
</evidence>
<evidence type="ECO:0000256" key="1">
    <source>
        <dbReference type="SAM" id="MobiDB-lite"/>
    </source>
</evidence>
<evidence type="ECO:0000313" key="3">
    <source>
        <dbReference type="EMBL" id="GMT37453.1"/>
    </source>
</evidence>
<feature type="domain" description="Transcription factor CBF/NF-Y/archaeal histone" evidence="2">
    <location>
        <begin position="3"/>
        <end position="44"/>
    </location>
</feature>
<reference evidence="3" key="1">
    <citation type="submission" date="2023-10" db="EMBL/GenBank/DDBJ databases">
        <title>Genome assembly of Pristionchus species.</title>
        <authorList>
            <person name="Yoshida K."/>
            <person name="Sommer R.J."/>
        </authorList>
    </citation>
    <scope>NUCLEOTIDE SEQUENCE</scope>
    <source>
        <strain evidence="3">RS5133</strain>
    </source>
</reference>
<feature type="region of interest" description="Disordered" evidence="1">
    <location>
        <begin position="87"/>
        <end position="131"/>
    </location>
</feature>
<dbReference type="InterPro" id="IPR003958">
    <property type="entry name" value="CBFA_NFYB_domain"/>
</dbReference>
<dbReference type="Pfam" id="PF00808">
    <property type="entry name" value="CBFD_NFYB_HMF"/>
    <property type="match status" value="1"/>
</dbReference>
<dbReference type="AlphaFoldDB" id="A0AAV5X3P5"/>
<name>A0AAV5X3P5_9BILA</name>
<dbReference type="SUPFAM" id="SSF47113">
    <property type="entry name" value="Histone-fold"/>
    <property type="match status" value="1"/>
</dbReference>
<gene>
    <name evidence="3" type="ORF">PFISCL1PPCAC_28750</name>
</gene>
<organism evidence="3 4">
    <name type="scientific">Pristionchus fissidentatus</name>
    <dbReference type="NCBI Taxonomy" id="1538716"/>
    <lineage>
        <taxon>Eukaryota</taxon>
        <taxon>Metazoa</taxon>
        <taxon>Ecdysozoa</taxon>
        <taxon>Nematoda</taxon>
        <taxon>Chromadorea</taxon>
        <taxon>Rhabditida</taxon>
        <taxon>Rhabditina</taxon>
        <taxon>Diplogasteromorpha</taxon>
        <taxon>Diplogasteroidea</taxon>
        <taxon>Neodiplogasteridae</taxon>
        <taxon>Pristionchus</taxon>
    </lineage>
</organism>
<dbReference type="InterPro" id="IPR009072">
    <property type="entry name" value="Histone-fold"/>
</dbReference>
<proteinExistence type="predicted"/>
<protein>
    <recommendedName>
        <fullName evidence="2">Transcription factor CBF/NF-Y/archaeal histone domain-containing protein</fullName>
    </recommendedName>
</protein>
<dbReference type="EMBL" id="BTSY01000142">
    <property type="protein sequence ID" value="GMT37453.1"/>
    <property type="molecule type" value="Genomic_DNA"/>
</dbReference>
<evidence type="ECO:0000313" key="4">
    <source>
        <dbReference type="Proteomes" id="UP001432322"/>
    </source>
</evidence>
<feature type="non-terminal residue" evidence="3">
    <location>
        <position position="1"/>
    </location>
</feature>
<keyword evidence="4" id="KW-1185">Reference proteome</keyword>
<dbReference type="Gene3D" id="1.10.20.10">
    <property type="entry name" value="Histone, subunit A"/>
    <property type="match status" value="1"/>
</dbReference>
<accession>A0AAV5X3P5</accession>